<proteinExistence type="inferred from homology"/>
<comment type="catalytic activity">
    <reaction evidence="5 6">
        <text>L-methionyl-[protein] + [thioredoxin]-disulfide + H2O = L-methionyl-(R)-S-oxide-[protein] + [thioredoxin]-dithiol</text>
        <dbReference type="Rhea" id="RHEA:24164"/>
        <dbReference type="Rhea" id="RHEA-COMP:10698"/>
        <dbReference type="Rhea" id="RHEA-COMP:10700"/>
        <dbReference type="Rhea" id="RHEA-COMP:12313"/>
        <dbReference type="Rhea" id="RHEA-COMP:12314"/>
        <dbReference type="ChEBI" id="CHEBI:15377"/>
        <dbReference type="ChEBI" id="CHEBI:16044"/>
        <dbReference type="ChEBI" id="CHEBI:29950"/>
        <dbReference type="ChEBI" id="CHEBI:45764"/>
        <dbReference type="ChEBI" id="CHEBI:50058"/>
        <dbReference type="EC" id="1.8.4.12"/>
    </reaction>
</comment>
<dbReference type="EMBL" id="CP123872">
    <property type="protein sequence ID" value="WND02560.1"/>
    <property type="molecule type" value="Genomic_DNA"/>
</dbReference>
<feature type="binding site" evidence="6">
    <location>
        <position position="101"/>
    </location>
    <ligand>
        <name>Zn(2+)</name>
        <dbReference type="ChEBI" id="CHEBI:29105"/>
    </ligand>
</feature>
<dbReference type="GO" id="GO:0005737">
    <property type="term" value="C:cytoplasm"/>
    <property type="evidence" value="ECO:0007669"/>
    <property type="project" value="TreeGrafter"/>
</dbReference>
<dbReference type="HAMAP" id="MF_01400">
    <property type="entry name" value="MsrB"/>
    <property type="match status" value="1"/>
</dbReference>
<keyword evidence="9" id="KW-1185">Reference proteome</keyword>
<dbReference type="GO" id="GO:0033743">
    <property type="term" value="F:peptide-methionine (R)-S-oxide reductase activity"/>
    <property type="evidence" value="ECO:0007669"/>
    <property type="project" value="UniProtKB-UniRule"/>
</dbReference>
<comment type="cofactor">
    <cofactor evidence="6">
        <name>Zn(2+)</name>
        <dbReference type="ChEBI" id="CHEBI:29105"/>
    </cofactor>
    <text evidence="6">Binds 1 zinc ion per subunit. The zinc ion is important for the structural integrity of the protein.</text>
</comment>
<dbReference type="FunFam" id="2.170.150.20:FF:000001">
    <property type="entry name" value="Peptide methionine sulfoxide reductase MsrB"/>
    <property type="match status" value="1"/>
</dbReference>
<feature type="active site" description="Nucleophile" evidence="6">
    <location>
        <position position="121"/>
    </location>
</feature>
<evidence type="ECO:0000313" key="9">
    <source>
        <dbReference type="Proteomes" id="UP001268683"/>
    </source>
</evidence>
<dbReference type="PROSITE" id="PS51790">
    <property type="entry name" value="MSRB"/>
    <property type="match status" value="1"/>
</dbReference>
<accession>A0AA52EGW1</accession>
<dbReference type="Pfam" id="PF01641">
    <property type="entry name" value="SelR"/>
    <property type="match status" value="1"/>
</dbReference>
<dbReference type="GO" id="GO:0030091">
    <property type="term" value="P:protein repair"/>
    <property type="evidence" value="ECO:0007669"/>
    <property type="project" value="InterPro"/>
</dbReference>
<evidence type="ECO:0000256" key="3">
    <source>
        <dbReference type="ARBA" id="ARBA00022833"/>
    </source>
</evidence>
<dbReference type="Proteomes" id="UP001268683">
    <property type="component" value="Chromosome"/>
</dbReference>
<feature type="binding site" evidence="6">
    <location>
        <position position="52"/>
    </location>
    <ligand>
        <name>Zn(2+)</name>
        <dbReference type="ChEBI" id="CHEBI:29105"/>
    </ligand>
</feature>
<keyword evidence="2 6" id="KW-0479">Metal-binding</keyword>
<evidence type="ECO:0000256" key="1">
    <source>
        <dbReference type="ARBA" id="ARBA00007174"/>
    </source>
</evidence>
<keyword evidence="4 6" id="KW-0560">Oxidoreductase</keyword>
<dbReference type="PANTHER" id="PTHR10173:SF52">
    <property type="entry name" value="METHIONINE-R-SULFOXIDE REDUCTASE B1"/>
    <property type="match status" value="1"/>
</dbReference>
<dbReference type="Gene3D" id="2.170.150.20">
    <property type="entry name" value="Peptide methionine sulfoxide reductase"/>
    <property type="match status" value="1"/>
</dbReference>
<sequence length="132" mass="14843">MSEEKIPKSDEEWREKLNPAEYEIARCGGTERAFTGRYWDTKTPGIYECVGCGQNLFDSKTKYDSGSGWPSYYEPISENAVKETRDVSHGMVRIEVVCGRCESHLGHVFPDGPPPTGLRYCINSASLNLQET</sequence>
<dbReference type="GO" id="GO:0006979">
    <property type="term" value="P:response to oxidative stress"/>
    <property type="evidence" value="ECO:0007669"/>
    <property type="project" value="InterPro"/>
</dbReference>
<organism evidence="8 9">
    <name type="scientific">Temperatibacter marinus</name>
    <dbReference type="NCBI Taxonomy" id="1456591"/>
    <lineage>
        <taxon>Bacteria</taxon>
        <taxon>Pseudomonadati</taxon>
        <taxon>Pseudomonadota</taxon>
        <taxon>Alphaproteobacteria</taxon>
        <taxon>Kordiimonadales</taxon>
        <taxon>Temperatibacteraceae</taxon>
        <taxon>Temperatibacter</taxon>
    </lineage>
</organism>
<gene>
    <name evidence="6 8" type="primary">msrB</name>
    <name evidence="8" type="ORF">QGN29_13485</name>
</gene>
<dbReference type="NCBIfam" id="TIGR00357">
    <property type="entry name" value="peptide-methionine (R)-S-oxide reductase MsrB"/>
    <property type="match status" value="1"/>
</dbReference>
<keyword evidence="3 6" id="KW-0862">Zinc</keyword>
<evidence type="ECO:0000256" key="4">
    <source>
        <dbReference type="ARBA" id="ARBA00023002"/>
    </source>
</evidence>
<dbReference type="InterPro" id="IPR002579">
    <property type="entry name" value="Met_Sox_Rdtase_MsrB_dom"/>
</dbReference>
<evidence type="ECO:0000256" key="5">
    <source>
        <dbReference type="ARBA" id="ARBA00048488"/>
    </source>
</evidence>
<dbReference type="EC" id="1.8.4.12" evidence="6"/>
<dbReference type="KEGG" id="tmk:QGN29_13485"/>
<evidence type="ECO:0000259" key="7">
    <source>
        <dbReference type="PROSITE" id="PS51790"/>
    </source>
</evidence>
<name>A0AA52EGW1_9PROT</name>
<dbReference type="AlphaFoldDB" id="A0AA52EGW1"/>
<evidence type="ECO:0000256" key="6">
    <source>
        <dbReference type="HAMAP-Rule" id="MF_01400"/>
    </source>
</evidence>
<dbReference type="GO" id="GO:0008270">
    <property type="term" value="F:zinc ion binding"/>
    <property type="evidence" value="ECO:0007669"/>
    <property type="project" value="UniProtKB-UniRule"/>
</dbReference>
<dbReference type="SUPFAM" id="SSF51316">
    <property type="entry name" value="Mss4-like"/>
    <property type="match status" value="1"/>
</dbReference>
<dbReference type="PANTHER" id="PTHR10173">
    <property type="entry name" value="METHIONINE SULFOXIDE REDUCTASE"/>
    <property type="match status" value="1"/>
</dbReference>
<feature type="domain" description="MsrB" evidence="7">
    <location>
        <begin position="10"/>
        <end position="132"/>
    </location>
</feature>
<feature type="binding site" evidence="6">
    <location>
        <position position="98"/>
    </location>
    <ligand>
        <name>Zn(2+)</name>
        <dbReference type="ChEBI" id="CHEBI:29105"/>
    </ligand>
</feature>
<dbReference type="InterPro" id="IPR011057">
    <property type="entry name" value="Mss4-like_sf"/>
</dbReference>
<comment type="similarity">
    <text evidence="1 6">Belongs to the MsrB Met sulfoxide reductase family.</text>
</comment>
<protein>
    <recommendedName>
        <fullName evidence="6">Peptide methionine sulfoxide reductase MsrB</fullName>
        <ecNumber evidence="6">1.8.4.12</ecNumber>
    </recommendedName>
    <alternativeName>
        <fullName evidence="6">Peptide-methionine (R)-S-oxide reductase</fullName>
    </alternativeName>
</protein>
<evidence type="ECO:0000256" key="2">
    <source>
        <dbReference type="ARBA" id="ARBA00022723"/>
    </source>
</evidence>
<evidence type="ECO:0000313" key="8">
    <source>
        <dbReference type="EMBL" id="WND02560.1"/>
    </source>
</evidence>
<dbReference type="InterPro" id="IPR028427">
    <property type="entry name" value="Met_Sox_Rdtase_MsrB"/>
</dbReference>
<reference evidence="8" key="1">
    <citation type="submission" date="2023-04" db="EMBL/GenBank/DDBJ databases">
        <title>Complete genome sequence of Temperatibacter marinus.</title>
        <authorList>
            <person name="Rong J.-C."/>
            <person name="Yi M.-L."/>
            <person name="Zhao Q."/>
        </authorList>
    </citation>
    <scope>NUCLEOTIDE SEQUENCE</scope>
    <source>
        <strain evidence="8">NBRC 110045</strain>
    </source>
</reference>
<dbReference type="RefSeq" id="WP_310798395.1">
    <property type="nucleotide sequence ID" value="NZ_CP123872.1"/>
</dbReference>
<feature type="binding site" evidence="6">
    <location>
        <position position="49"/>
    </location>
    <ligand>
        <name>Zn(2+)</name>
        <dbReference type="ChEBI" id="CHEBI:29105"/>
    </ligand>
</feature>